<dbReference type="Gene3D" id="3.30.420.10">
    <property type="entry name" value="Ribonuclease H-like superfamily/Ribonuclease H"/>
    <property type="match status" value="1"/>
</dbReference>
<dbReference type="GO" id="GO:0008408">
    <property type="term" value="F:3'-5' exonuclease activity"/>
    <property type="evidence" value="ECO:0007669"/>
    <property type="project" value="TreeGrafter"/>
</dbReference>
<reference evidence="6" key="1">
    <citation type="submission" date="2020-08" db="EMBL/GenBank/DDBJ databases">
        <title>Genome public.</title>
        <authorList>
            <person name="Liu C."/>
            <person name="Sun Q."/>
        </authorList>
    </citation>
    <scope>NUCLEOTIDE SEQUENCE</scope>
    <source>
        <strain evidence="6">BX8</strain>
    </source>
</reference>
<dbReference type="SMART" id="SM00479">
    <property type="entry name" value="EXOIII"/>
    <property type="match status" value="1"/>
</dbReference>
<dbReference type="InterPro" id="IPR012337">
    <property type="entry name" value="RNaseH-like_sf"/>
</dbReference>
<dbReference type="SUPFAM" id="SSF53098">
    <property type="entry name" value="Ribonuclease H-like"/>
    <property type="match status" value="1"/>
</dbReference>
<feature type="domain" description="BRCT" evidence="5">
    <location>
        <begin position="325"/>
        <end position="421"/>
    </location>
</feature>
<dbReference type="InterPro" id="IPR036420">
    <property type="entry name" value="BRCT_dom_sf"/>
</dbReference>
<gene>
    <name evidence="6" type="ORF">H8S23_03640</name>
</gene>
<dbReference type="RefSeq" id="WP_186886932.1">
    <property type="nucleotide sequence ID" value="NZ_JACONZ010000001.1"/>
</dbReference>
<dbReference type="Pfam" id="PF00533">
    <property type="entry name" value="BRCT"/>
    <property type="match status" value="1"/>
</dbReference>
<feature type="region of interest" description="Disordered" evidence="4">
    <location>
        <begin position="264"/>
        <end position="303"/>
    </location>
</feature>
<dbReference type="Gene3D" id="3.40.50.10190">
    <property type="entry name" value="BRCT domain"/>
    <property type="match status" value="1"/>
</dbReference>
<dbReference type="InterPro" id="IPR013520">
    <property type="entry name" value="Ribonucl_H"/>
</dbReference>
<sequence>MRDLIVLDFETTGLDAGTDEVLQVSMVDGAGSVLMNEYCRPERHTAWEAAQKINGISPGMVTDKPTFRELLPRVLELLAGAKTVVAYNAEFEKGFLTAYGVDARRLRWGADPMKLFAAHFGNQRRTLSTVAVFFGCEFKAHDALEDTRATLEVYRHLSAGPLLPHLMEAGVPAEEPGCRTFEEEADWLRLLKTLGLSPLTAKKRKPLIYKGVFTDGPVACEAVGFEYPALSDDSAVLLVQAGEARVRICDAYLREMQGGAFGENAPAAAVRQPRKSRAADRPRPAAAPAKEEQKNSAPARQGGKYAAFAAKKTDLRALSPNLDADPDNPFFGKTVVFTGDLTLSRGEAAAAVSALGASVKSSVSRHTDYLVVGTQDAALVGAKGYSTKEQKAAELNESGKAEISILDEQRFMALLADAKGT</sequence>
<evidence type="ECO:0000259" key="5">
    <source>
        <dbReference type="PROSITE" id="PS50172"/>
    </source>
</evidence>
<keyword evidence="2" id="KW-0378">Hydrolase</keyword>
<keyword evidence="7" id="KW-1185">Reference proteome</keyword>
<keyword evidence="1" id="KW-0540">Nuclease</keyword>
<accession>A0A923ICR4</accession>
<dbReference type="CDD" id="cd17748">
    <property type="entry name" value="BRCT_DNA_ligase_like"/>
    <property type="match status" value="1"/>
</dbReference>
<dbReference type="InterPro" id="IPR001357">
    <property type="entry name" value="BRCT_dom"/>
</dbReference>
<evidence type="ECO:0000256" key="2">
    <source>
        <dbReference type="ARBA" id="ARBA00022801"/>
    </source>
</evidence>
<name>A0A923ICR4_9FIRM</name>
<dbReference type="AlphaFoldDB" id="A0A923ICR4"/>
<dbReference type="PANTHER" id="PTHR30231:SF4">
    <property type="entry name" value="PROTEIN NEN2"/>
    <property type="match status" value="1"/>
</dbReference>
<evidence type="ECO:0000256" key="3">
    <source>
        <dbReference type="ARBA" id="ARBA00022839"/>
    </source>
</evidence>
<proteinExistence type="predicted"/>
<dbReference type="EMBL" id="JACONZ010000001">
    <property type="protein sequence ID" value="MBC5580590.1"/>
    <property type="molecule type" value="Genomic_DNA"/>
</dbReference>
<comment type="caution">
    <text evidence="6">The sequence shown here is derived from an EMBL/GenBank/DDBJ whole genome shotgun (WGS) entry which is preliminary data.</text>
</comment>
<protein>
    <recommendedName>
        <fullName evidence="5">BRCT domain-containing protein</fullName>
    </recommendedName>
</protein>
<dbReference type="CDD" id="cd06127">
    <property type="entry name" value="DEDDh"/>
    <property type="match status" value="1"/>
</dbReference>
<organism evidence="6 7">
    <name type="scientific">Anaerofilum hominis</name>
    <dbReference type="NCBI Taxonomy" id="2763016"/>
    <lineage>
        <taxon>Bacteria</taxon>
        <taxon>Bacillati</taxon>
        <taxon>Bacillota</taxon>
        <taxon>Clostridia</taxon>
        <taxon>Eubacteriales</taxon>
        <taxon>Oscillospiraceae</taxon>
        <taxon>Anaerofilum</taxon>
    </lineage>
</organism>
<dbReference type="PANTHER" id="PTHR30231">
    <property type="entry name" value="DNA POLYMERASE III SUBUNIT EPSILON"/>
    <property type="match status" value="1"/>
</dbReference>
<evidence type="ECO:0000256" key="1">
    <source>
        <dbReference type="ARBA" id="ARBA00022722"/>
    </source>
</evidence>
<keyword evidence="3" id="KW-0269">Exonuclease</keyword>
<evidence type="ECO:0000313" key="6">
    <source>
        <dbReference type="EMBL" id="MBC5580590.1"/>
    </source>
</evidence>
<feature type="compositionally biased region" description="Basic and acidic residues" evidence="4">
    <location>
        <begin position="277"/>
        <end position="294"/>
    </location>
</feature>
<dbReference type="Pfam" id="PF00929">
    <property type="entry name" value="RNase_T"/>
    <property type="match status" value="1"/>
</dbReference>
<dbReference type="InterPro" id="IPR036397">
    <property type="entry name" value="RNaseH_sf"/>
</dbReference>
<dbReference type="SUPFAM" id="SSF52113">
    <property type="entry name" value="BRCT domain"/>
    <property type="match status" value="1"/>
</dbReference>
<dbReference type="Proteomes" id="UP000659630">
    <property type="component" value="Unassembled WGS sequence"/>
</dbReference>
<dbReference type="GO" id="GO:0003676">
    <property type="term" value="F:nucleic acid binding"/>
    <property type="evidence" value="ECO:0007669"/>
    <property type="project" value="InterPro"/>
</dbReference>
<evidence type="ECO:0000256" key="4">
    <source>
        <dbReference type="SAM" id="MobiDB-lite"/>
    </source>
</evidence>
<dbReference type="PROSITE" id="PS50172">
    <property type="entry name" value="BRCT"/>
    <property type="match status" value="1"/>
</dbReference>
<evidence type="ECO:0000313" key="7">
    <source>
        <dbReference type="Proteomes" id="UP000659630"/>
    </source>
</evidence>